<dbReference type="Pfam" id="PF20343">
    <property type="entry name" value="DUF6638"/>
    <property type="match status" value="1"/>
</dbReference>
<evidence type="ECO:0000313" key="2">
    <source>
        <dbReference type="Proteomes" id="UP000634455"/>
    </source>
</evidence>
<gene>
    <name evidence="1" type="ORF">GCM10008927_05380</name>
</gene>
<organism evidence="1 2">
    <name type="scientific">Paramylibacter ulvae</name>
    <dbReference type="NCBI Taxonomy" id="1651968"/>
    <lineage>
        <taxon>Bacteria</taxon>
        <taxon>Pseudomonadati</taxon>
        <taxon>Pseudomonadota</taxon>
        <taxon>Alphaproteobacteria</taxon>
        <taxon>Rhodobacterales</taxon>
        <taxon>Paracoccaceae</taxon>
        <taxon>Paramylibacter</taxon>
    </lineage>
</organism>
<dbReference type="InterPro" id="IPR046578">
    <property type="entry name" value="DUF6638"/>
</dbReference>
<proteinExistence type="predicted"/>
<accession>A0ABQ3CTU1</accession>
<dbReference type="Proteomes" id="UP000634455">
    <property type="component" value="Unassembled WGS sequence"/>
</dbReference>
<comment type="caution">
    <text evidence="1">The sequence shown here is derived from an EMBL/GenBank/DDBJ whole genome shotgun (WGS) entry which is preliminary data.</text>
</comment>
<evidence type="ECO:0000313" key="1">
    <source>
        <dbReference type="EMBL" id="GHA43587.1"/>
    </source>
</evidence>
<protein>
    <submittedName>
        <fullName evidence="1">Uncharacterized protein</fullName>
    </submittedName>
</protein>
<reference evidence="2" key="1">
    <citation type="journal article" date="2019" name="Int. J. Syst. Evol. Microbiol.">
        <title>The Global Catalogue of Microorganisms (GCM) 10K type strain sequencing project: providing services to taxonomists for standard genome sequencing and annotation.</title>
        <authorList>
            <consortium name="The Broad Institute Genomics Platform"/>
            <consortium name="The Broad Institute Genome Sequencing Center for Infectious Disease"/>
            <person name="Wu L."/>
            <person name="Ma J."/>
        </authorList>
    </citation>
    <scope>NUCLEOTIDE SEQUENCE [LARGE SCALE GENOMIC DNA]</scope>
    <source>
        <strain evidence="2">KCTC 32465</strain>
    </source>
</reference>
<dbReference type="EMBL" id="BMZF01000001">
    <property type="protein sequence ID" value="GHA43587.1"/>
    <property type="molecule type" value="Genomic_DNA"/>
</dbReference>
<keyword evidence="2" id="KW-1185">Reference proteome</keyword>
<name>A0ABQ3CTU1_9RHOB</name>
<sequence length="442" mass="50494">MFGNLVEVRSPALIARYNRALKHLTGKETKLSEFHVDISGYSPEIGDELGDILYLNPNGCNRQFILLTTDQKTAPLLNAQFSSSRSILRNFITTNEKQLFALTAREAVAGELMNSVFNVDHPRDLLKIQHIEVEADTVQSHVADGQKLQKMLDTFNTQQDAWWDDVLIADMIETAKIAGDINRNPINLEQREYAQTNYHTQHFGGVYIFRDLENPTMIASQISDQFDDLPIDHVIDINNRNDVAKFLTQNELVEPIVNAKSMDVAAVLLQKIDFIVINVLAQKLPSISNITRRDIRRLIQQYGDEMPAEFDGLMDLYRWSAAGGKWPHITSDHPAFFYTLRATNHGDKDLVNALLAQLTPMDFRTLFICHKELFYAAYRNWPDAKKNYVVQFLEAEYQMDKEGAREALFGNEPEMKEDDADADDIETIIRRVGPWGAVRNMK</sequence>